<feature type="domain" description="MYND-type" evidence="5">
    <location>
        <begin position="502"/>
        <end position="558"/>
    </location>
</feature>
<evidence type="ECO:0000256" key="1">
    <source>
        <dbReference type="ARBA" id="ARBA00022723"/>
    </source>
</evidence>
<evidence type="ECO:0000256" key="2">
    <source>
        <dbReference type="ARBA" id="ARBA00022771"/>
    </source>
</evidence>
<dbReference type="AlphaFoldDB" id="A0A9P6EFK6"/>
<protein>
    <recommendedName>
        <fullName evidence="5">MYND-type domain-containing protein</fullName>
    </recommendedName>
</protein>
<evidence type="ECO:0000256" key="4">
    <source>
        <dbReference type="PROSITE-ProRule" id="PRU00134"/>
    </source>
</evidence>
<keyword evidence="2 4" id="KW-0863">Zinc-finger</keyword>
<comment type="caution">
    <text evidence="6">The sequence shown here is derived from an EMBL/GenBank/DDBJ whole genome shotgun (WGS) entry which is preliminary data.</text>
</comment>
<keyword evidence="3" id="KW-0862">Zinc</keyword>
<evidence type="ECO:0000313" key="7">
    <source>
        <dbReference type="Proteomes" id="UP000807306"/>
    </source>
</evidence>
<organism evidence="6 7">
    <name type="scientific">Crepidotus variabilis</name>
    <dbReference type="NCBI Taxonomy" id="179855"/>
    <lineage>
        <taxon>Eukaryota</taxon>
        <taxon>Fungi</taxon>
        <taxon>Dikarya</taxon>
        <taxon>Basidiomycota</taxon>
        <taxon>Agaricomycotina</taxon>
        <taxon>Agaricomycetes</taxon>
        <taxon>Agaricomycetidae</taxon>
        <taxon>Agaricales</taxon>
        <taxon>Agaricineae</taxon>
        <taxon>Crepidotaceae</taxon>
        <taxon>Crepidotus</taxon>
    </lineage>
</organism>
<dbReference type="Gene3D" id="6.10.140.2220">
    <property type="match status" value="1"/>
</dbReference>
<dbReference type="PROSITE" id="PS50865">
    <property type="entry name" value="ZF_MYND_2"/>
    <property type="match status" value="1"/>
</dbReference>
<accession>A0A9P6EFK6</accession>
<evidence type="ECO:0000313" key="6">
    <source>
        <dbReference type="EMBL" id="KAF9528172.1"/>
    </source>
</evidence>
<dbReference type="OrthoDB" id="3202243at2759"/>
<name>A0A9P6EFK6_9AGAR</name>
<dbReference type="SUPFAM" id="SSF144232">
    <property type="entry name" value="HIT/MYND zinc finger-like"/>
    <property type="match status" value="1"/>
</dbReference>
<dbReference type="InterPro" id="IPR002893">
    <property type="entry name" value="Znf_MYND"/>
</dbReference>
<reference evidence="6" key="1">
    <citation type="submission" date="2020-11" db="EMBL/GenBank/DDBJ databases">
        <authorList>
            <consortium name="DOE Joint Genome Institute"/>
            <person name="Ahrendt S."/>
            <person name="Riley R."/>
            <person name="Andreopoulos W."/>
            <person name="Labutti K."/>
            <person name="Pangilinan J."/>
            <person name="Ruiz-Duenas F.J."/>
            <person name="Barrasa J.M."/>
            <person name="Sanchez-Garcia M."/>
            <person name="Camarero S."/>
            <person name="Miyauchi S."/>
            <person name="Serrano A."/>
            <person name="Linde D."/>
            <person name="Babiker R."/>
            <person name="Drula E."/>
            <person name="Ayuso-Fernandez I."/>
            <person name="Pacheco R."/>
            <person name="Padilla G."/>
            <person name="Ferreira P."/>
            <person name="Barriuso J."/>
            <person name="Kellner H."/>
            <person name="Castanera R."/>
            <person name="Alfaro M."/>
            <person name="Ramirez L."/>
            <person name="Pisabarro A.G."/>
            <person name="Kuo A."/>
            <person name="Tritt A."/>
            <person name="Lipzen A."/>
            <person name="He G."/>
            <person name="Yan M."/>
            <person name="Ng V."/>
            <person name="Cullen D."/>
            <person name="Martin F."/>
            <person name="Rosso M.-N."/>
            <person name="Henrissat B."/>
            <person name="Hibbett D."/>
            <person name="Martinez A.T."/>
            <person name="Grigoriev I.V."/>
        </authorList>
    </citation>
    <scope>NUCLEOTIDE SEQUENCE</scope>
    <source>
        <strain evidence="6">CBS 506.95</strain>
    </source>
</reference>
<sequence>METPLFPLDLELADEKQMKNSKAQLQRLVLETLDSCPFANNRRRGQLCGIWLIGAVDTLFPGETDPNLSTSPKKSKSKTTDEDDYFLNGLLSFVAKGRSETELQNIWDNLNDTTRCYCSESEDPTTTVEDFTMLHYHHELGFKMIDTLRDLGHFLPVTGLHNRLNPLHSQNFPRSFTSLRSHRSPASPYLHIHPYLPPMQRPHCAPIAECAVTYLFEVLASRLEERISLSFSKGRSNSWPYSPREFMLLIQQRASPATPPTDDIEACASILMCAVTQWTHWMLNTSPTNFLTNIIRMCGTLIVPAMVKCAYSLTTLLDLAKFIIDSSLNVLRRIDNAEPSVCHFVHRKETGFYVLRQCQRVAVFYMMSINGHGVPLQWNNTMVPSECRRMAQLFTMMVYLLEDSRVPFSVRNSPFGEGVKGTLRPLCATYYSMARFVSSTSPTDLGMVCHPLLAQYYKELQGGQLTKRTPTIESNSITHLPGKRENFLNILPAVRKRPYCCAWGCSKSVQEAGAEFKACSACNLVKYCGRTCQKLDWKGFYQSGEPFKDPQLRHAYICSLLKRFNTYSKDTNAIAEDVVLEDEEWLKLSAWRNGIYPLECAFPDTPAVEELDSPEDSTGNEKVREWKDFYDILVEFVVLANAPEPIFI</sequence>
<gene>
    <name evidence="6" type="ORF">CPB83DRAFT_855023</name>
</gene>
<keyword evidence="7" id="KW-1185">Reference proteome</keyword>
<evidence type="ECO:0000259" key="5">
    <source>
        <dbReference type="PROSITE" id="PS50865"/>
    </source>
</evidence>
<evidence type="ECO:0000256" key="3">
    <source>
        <dbReference type="ARBA" id="ARBA00022833"/>
    </source>
</evidence>
<dbReference type="EMBL" id="MU157855">
    <property type="protein sequence ID" value="KAF9528172.1"/>
    <property type="molecule type" value="Genomic_DNA"/>
</dbReference>
<keyword evidence="1" id="KW-0479">Metal-binding</keyword>
<proteinExistence type="predicted"/>
<dbReference type="Proteomes" id="UP000807306">
    <property type="component" value="Unassembled WGS sequence"/>
</dbReference>
<dbReference type="GO" id="GO:0008270">
    <property type="term" value="F:zinc ion binding"/>
    <property type="evidence" value="ECO:0007669"/>
    <property type="project" value="UniProtKB-KW"/>
</dbReference>